<comment type="cofactor">
    <cofactor evidence="17">
        <name>Mg(2+)</name>
        <dbReference type="ChEBI" id="CHEBI:18420"/>
    </cofactor>
</comment>
<feature type="binding site" evidence="18">
    <location>
        <position position="115"/>
    </location>
    <ligand>
        <name>K(+)</name>
        <dbReference type="ChEBI" id="CHEBI:29103"/>
    </ligand>
</feature>
<dbReference type="EMBL" id="QFQZ01000101">
    <property type="protein sequence ID" value="PZR31041.1"/>
    <property type="molecule type" value="Genomic_DNA"/>
</dbReference>
<keyword evidence="5 18" id="KW-0479">Metal-binding</keyword>
<dbReference type="PIRSF" id="PIRSF017184">
    <property type="entry name" value="Nnr"/>
    <property type="match status" value="1"/>
</dbReference>
<comment type="caution">
    <text evidence="22">The sequence shown here is derived from an EMBL/GenBank/DDBJ whole genome shotgun (WGS) entry which is preliminary data.</text>
</comment>
<feature type="binding site" evidence="18">
    <location>
        <position position="151"/>
    </location>
    <ligand>
        <name>K(+)</name>
        <dbReference type="ChEBI" id="CHEBI:29103"/>
    </ligand>
</feature>
<evidence type="ECO:0000256" key="15">
    <source>
        <dbReference type="ARBA" id="ARBA00048238"/>
    </source>
</evidence>
<dbReference type="InterPro" id="IPR036652">
    <property type="entry name" value="YjeF_N_dom_sf"/>
</dbReference>
<feature type="binding site" evidence="18">
    <location>
        <begin position="119"/>
        <end position="125"/>
    </location>
    <ligand>
        <name>(6S)-NADPHX</name>
        <dbReference type="ChEBI" id="CHEBI:64076"/>
    </ligand>
</feature>
<comment type="similarity">
    <text evidence="17">Belongs to the NnrD/CARKD family.</text>
</comment>
<evidence type="ECO:0000256" key="6">
    <source>
        <dbReference type="ARBA" id="ARBA00022741"/>
    </source>
</evidence>
<keyword evidence="6 17" id="KW-0547">Nucleotide-binding</keyword>
<dbReference type="Pfam" id="PF01256">
    <property type="entry name" value="Carb_kinase"/>
    <property type="match status" value="1"/>
</dbReference>
<keyword evidence="13" id="KW-0511">Multifunctional enzyme</keyword>
<feature type="binding site" evidence="17">
    <location>
        <position position="425"/>
    </location>
    <ligand>
        <name>(6S)-NADPHX</name>
        <dbReference type="ChEBI" id="CHEBI:64076"/>
    </ligand>
</feature>
<dbReference type="CDD" id="cd01171">
    <property type="entry name" value="YXKO-related"/>
    <property type="match status" value="1"/>
</dbReference>
<keyword evidence="10 17" id="KW-0520">NAD</keyword>
<evidence type="ECO:0000256" key="7">
    <source>
        <dbReference type="ARBA" id="ARBA00022840"/>
    </source>
</evidence>
<reference evidence="22 23" key="1">
    <citation type="submission" date="2017-08" db="EMBL/GenBank/DDBJ databases">
        <title>Infants hospitalized years apart are colonized by the same room-sourced microbial strains.</title>
        <authorList>
            <person name="Brooks B."/>
            <person name="Olm M.R."/>
            <person name="Firek B.A."/>
            <person name="Baker R."/>
            <person name="Thomas B.C."/>
            <person name="Morowitz M.J."/>
            <person name="Banfield J.F."/>
        </authorList>
    </citation>
    <scope>NUCLEOTIDE SEQUENCE [LARGE SCALE GENOMIC DNA]</scope>
    <source>
        <strain evidence="22">S2_003_000_R2_4</strain>
    </source>
</reference>
<evidence type="ECO:0000256" key="2">
    <source>
        <dbReference type="ARBA" id="ARBA00000909"/>
    </source>
</evidence>
<sequence>MAREILTVAQMAAADRAAVANGTPTQVLMERAGEAVATAVDARYARQPVVVWCGPGDNGGDGYVAARHLRDRGWSVVVEAAYPPSTDAARWAAARWDEAVRPLSSRPARGALYIDALFGAGLSRPLEGEVANLARASRDLALTIVAVDTPSGVHGDTGRVVGDVAFRAGMTVTFHRRKPAHVLAEGRQACGEVVLADIGLQTDEAVELFENDPQLWLARFPWPAFDAHKHSRGRLKVVSGEAWSTGAARLSARGGLRIGAGAVTVLSPPGALAVNAAHLEAIMLAPFESDADLAAASEDADVVIIGPAAGVGEVTARNLQALARTGAALVVDADALTSFRYDPEDLFACLDRDDVLTPHPGEFERVFPGVLAKSPERITAAREAAARAGAVVLLKGADTVVAAPDGRASVLLNGKPWLATAGSGDVLAGFIGGLIAQGMESFEAACAGAWIHAACGARHGPGLIAEDLPGLAPAVLSGLYGKR</sequence>
<dbReference type="HAMAP" id="MF_01965">
    <property type="entry name" value="NADHX_dehydratase"/>
    <property type="match status" value="1"/>
</dbReference>
<keyword evidence="12 17" id="KW-0456">Lyase</keyword>
<dbReference type="RefSeq" id="WP_304282270.1">
    <property type="nucleotide sequence ID" value="NZ_QFQZ01000101.1"/>
</dbReference>
<dbReference type="EC" id="4.2.1.136" evidence="19"/>
<organism evidence="22 23">
    <name type="scientific">Caulobacter segnis</name>
    <dbReference type="NCBI Taxonomy" id="88688"/>
    <lineage>
        <taxon>Bacteria</taxon>
        <taxon>Pseudomonadati</taxon>
        <taxon>Pseudomonadota</taxon>
        <taxon>Alphaproteobacteria</taxon>
        <taxon>Caulobacterales</taxon>
        <taxon>Caulobacteraceae</taxon>
        <taxon>Caulobacter</taxon>
    </lineage>
</organism>
<evidence type="ECO:0000256" key="3">
    <source>
        <dbReference type="ARBA" id="ARBA00006001"/>
    </source>
</evidence>
<feature type="binding site" evidence="17">
    <location>
        <position position="359"/>
    </location>
    <ligand>
        <name>(6S)-NADPHX</name>
        <dbReference type="ChEBI" id="CHEBI:64076"/>
    </ligand>
</feature>
<dbReference type="GO" id="GO:0046872">
    <property type="term" value="F:metal ion binding"/>
    <property type="evidence" value="ECO:0007669"/>
    <property type="project" value="UniProtKB-UniRule"/>
</dbReference>
<comment type="caution">
    <text evidence="17">Lacks conserved residue(s) required for the propagation of feature annotation.</text>
</comment>
<evidence type="ECO:0000256" key="13">
    <source>
        <dbReference type="ARBA" id="ARBA00023268"/>
    </source>
</evidence>
<dbReference type="Proteomes" id="UP000249393">
    <property type="component" value="Unassembled WGS sequence"/>
</dbReference>
<dbReference type="InterPro" id="IPR000631">
    <property type="entry name" value="CARKD"/>
</dbReference>
<dbReference type="InterPro" id="IPR004443">
    <property type="entry name" value="YjeF_N_dom"/>
</dbReference>
<dbReference type="GO" id="GO:0110051">
    <property type="term" value="P:metabolite repair"/>
    <property type="evidence" value="ECO:0007669"/>
    <property type="project" value="TreeGrafter"/>
</dbReference>
<proteinExistence type="inferred from homology"/>
<dbReference type="SUPFAM" id="SSF64153">
    <property type="entry name" value="YjeF N-terminal domain-like"/>
    <property type="match status" value="1"/>
</dbReference>
<dbReference type="InterPro" id="IPR029056">
    <property type="entry name" value="Ribokinase-like"/>
</dbReference>
<evidence type="ECO:0000256" key="18">
    <source>
        <dbReference type="HAMAP-Rule" id="MF_01966"/>
    </source>
</evidence>
<accession>A0A2W5X382</accession>
<comment type="cofactor">
    <cofactor evidence="18 19">
        <name>K(+)</name>
        <dbReference type="ChEBI" id="CHEBI:29103"/>
    </cofactor>
    <text evidence="18 19">Binds 1 potassium ion per subunit.</text>
</comment>
<keyword evidence="9 18" id="KW-0630">Potassium</keyword>
<feature type="domain" description="YjeF C-terminal" evidence="20">
    <location>
        <begin position="212"/>
        <end position="479"/>
    </location>
</feature>
<dbReference type="PROSITE" id="PS51385">
    <property type="entry name" value="YJEF_N"/>
    <property type="match status" value="1"/>
</dbReference>
<dbReference type="GO" id="GO:0005524">
    <property type="term" value="F:ATP binding"/>
    <property type="evidence" value="ECO:0007669"/>
    <property type="project" value="UniProtKB-UniRule"/>
</dbReference>
<evidence type="ECO:0000256" key="14">
    <source>
        <dbReference type="ARBA" id="ARBA00025153"/>
    </source>
</evidence>
<comment type="catalytic activity">
    <reaction evidence="16 17 19">
        <text>(6S)-NADPHX + ADP = AMP + phosphate + NADPH + H(+)</text>
        <dbReference type="Rhea" id="RHEA:32235"/>
        <dbReference type="ChEBI" id="CHEBI:15378"/>
        <dbReference type="ChEBI" id="CHEBI:43474"/>
        <dbReference type="ChEBI" id="CHEBI:57783"/>
        <dbReference type="ChEBI" id="CHEBI:64076"/>
        <dbReference type="ChEBI" id="CHEBI:456215"/>
        <dbReference type="ChEBI" id="CHEBI:456216"/>
        <dbReference type="EC" id="4.2.1.136"/>
    </reaction>
</comment>
<dbReference type="PROSITE" id="PS01050">
    <property type="entry name" value="YJEF_C_2"/>
    <property type="match status" value="1"/>
</dbReference>
<dbReference type="NCBIfam" id="TIGR00196">
    <property type="entry name" value="yjeF_cterm"/>
    <property type="match status" value="1"/>
</dbReference>
<comment type="subunit">
    <text evidence="17">Homotetramer.</text>
</comment>
<keyword evidence="11 18" id="KW-0413">Isomerase</keyword>
<dbReference type="PANTHER" id="PTHR12592">
    <property type="entry name" value="ATP-DEPENDENT (S)-NAD(P)H-HYDRATE DEHYDRATASE FAMILY MEMBER"/>
    <property type="match status" value="1"/>
</dbReference>
<dbReference type="GO" id="GO:0052856">
    <property type="term" value="F:NAD(P)HX epimerase activity"/>
    <property type="evidence" value="ECO:0007669"/>
    <property type="project" value="UniProtKB-UniRule"/>
</dbReference>
<evidence type="ECO:0000256" key="19">
    <source>
        <dbReference type="PIRNR" id="PIRNR017184"/>
    </source>
</evidence>
<comment type="function">
    <text evidence="18">Catalyzes the epimerization of the S- and R-forms of NAD(P)HX, a damaged form of NAD(P)H that is a result of enzymatic or heat-dependent hydration. This is a prerequisite for the S-specific NAD(P)H-hydrate dehydratase to allow the repair of both epimers of NAD(P)HX.</text>
</comment>
<evidence type="ECO:0000256" key="10">
    <source>
        <dbReference type="ARBA" id="ARBA00023027"/>
    </source>
</evidence>
<feature type="binding site" evidence="17">
    <location>
        <begin position="395"/>
        <end position="399"/>
    </location>
    <ligand>
        <name>AMP</name>
        <dbReference type="ChEBI" id="CHEBI:456215"/>
    </ligand>
</feature>
<feature type="binding site" evidence="18">
    <location>
        <begin position="57"/>
        <end position="61"/>
    </location>
    <ligand>
        <name>(6S)-NADPHX</name>
        <dbReference type="ChEBI" id="CHEBI:64076"/>
    </ligand>
</feature>
<dbReference type="HAMAP" id="MF_01966">
    <property type="entry name" value="NADHX_epimerase"/>
    <property type="match status" value="1"/>
</dbReference>
<evidence type="ECO:0000259" key="21">
    <source>
        <dbReference type="PROSITE" id="PS51385"/>
    </source>
</evidence>
<evidence type="ECO:0000256" key="5">
    <source>
        <dbReference type="ARBA" id="ARBA00022723"/>
    </source>
</evidence>
<evidence type="ECO:0000256" key="9">
    <source>
        <dbReference type="ARBA" id="ARBA00022958"/>
    </source>
</evidence>
<evidence type="ECO:0000256" key="17">
    <source>
        <dbReference type="HAMAP-Rule" id="MF_01965"/>
    </source>
</evidence>
<evidence type="ECO:0000256" key="11">
    <source>
        <dbReference type="ARBA" id="ARBA00023235"/>
    </source>
</evidence>
<name>A0A2W5X382_9CAUL</name>
<feature type="binding site" evidence="18">
    <location>
        <position position="58"/>
    </location>
    <ligand>
        <name>K(+)</name>
        <dbReference type="ChEBI" id="CHEBI:29103"/>
    </ligand>
</feature>
<dbReference type="InterPro" id="IPR017953">
    <property type="entry name" value="Carbohydrate_kinase_pred_CS"/>
</dbReference>
<protein>
    <recommendedName>
        <fullName evidence="19">Bifunctional NAD(P)H-hydrate repair enzyme</fullName>
    </recommendedName>
    <alternativeName>
        <fullName evidence="19">Nicotinamide nucleotide repair protein</fullName>
    </alternativeName>
    <domain>
        <recommendedName>
            <fullName evidence="19">ADP-dependent (S)-NAD(P)H-hydrate dehydratase</fullName>
            <ecNumber evidence="19">4.2.1.136</ecNumber>
        </recommendedName>
        <alternativeName>
            <fullName evidence="19">ADP-dependent NAD(P)HX dehydratase</fullName>
        </alternativeName>
    </domain>
    <domain>
        <recommendedName>
            <fullName evidence="19">NAD(P)H-hydrate epimerase</fullName>
            <ecNumber evidence="19">5.1.99.6</ecNumber>
        </recommendedName>
    </domain>
</protein>
<feature type="binding site" evidence="17">
    <location>
        <position position="424"/>
    </location>
    <ligand>
        <name>AMP</name>
        <dbReference type="ChEBI" id="CHEBI:456215"/>
    </ligand>
</feature>
<dbReference type="Gene3D" id="3.40.1190.20">
    <property type="match status" value="1"/>
</dbReference>
<comment type="similarity">
    <text evidence="4 19">In the C-terminal section; belongs to the NnrD/CARKD family.</text>
</comment>
<gene>
    <name evidence="18" type="primary">nnrE</name>
    <name evidence="17" type="synonym">nnrD</name>
    <name evidence="22" type="ORF">DI526_20855</name>
</gene>
<evidence type="ECO:0000256" key="16">
    <source>
        <dbReference type="ARBA" id="ARBA00049209"/>
    </source>
</evidence>
<dbReference type="AlphaFoldDB" id="A0A2W5X382"/>
<feature type="binding site" evidence="17">
    <location>
        <position position="247"/>
    </location>
    <ligand>
        <name>(6S)-NADPHX</name>
        <dbReference type="ChEBI" id="CHEBI:64076"/>
    </ligand>
</feature>
<dbReference type="Pfam" id="PF03853">
    <property type="entry name" value="YjeF_N"/>
    <property type="match status" value="1"/>
</dbReference>
<comment type="similarity">
    <text evidence="3 19">In the N-terminal section; belongs to the NnrE/AIBP family.</text>
</comment>
<keyword evidence="7 17" id="KW-0067">ATP-binding</keyword>
<feature type="domain" description="YjeF N-terminal" evidence="21">
    <location>
        <begin position="11"/>
        <end position="206"/>
    </location>
</feature>
<dbReference type="InterPro" id="IPR030677">
    <property type="entry name" value="Nnr"/>
</dbReference>
<comment type="catalytic activity">
    <reaction evidence="1 18 19">
        <text>(6R)-NADHX = (6S)-NADHX</text>
        <dbReference type="Rhea" id="RHEA:32215"/>
        <dbReference type="ChEBI" id="CHEBI:64074"/>
        <dbReference type="ChEBI" id="CHEBI:64075"/>
        <dbReference type="EC" id="5.1.99.6"/>
    </reaction>
</comment>
<dbReference type="EC" id="5.1.99.6" evidence="19"/>
<comment type="catalytic activity">
    <reaction evidence="15 17 19">
        <text>(6S)-NADHX + ADP = AMP + phosphate + NADH + H(+)</text>
        <dbReference type="Rhea" id="RHEA:32223"/>
        <dbReference type="ChEBI" id="CHEBI:15378"/>
        <dbReference type="ChEBI" id="CHEBI:43474"/>
        <dbReference type="ChEBI" id="CHEBI:57945"/>
        <dbReference type="ChEBI" id="CHEBI:64074"/>
        <dbReference type="ChEBI" id="CHEBI:456215"/>
        <dbReference type="ChEBI" id="CHEBI:456216"/>
        <dbReference type="EC" id="4.2.1.136"/>
    </reaction>
</comment>
<dbReference type="Gene3D" id="3.40.50.10260">
    <property type="entry name" value="YjeF N-terminal domain"/>
    <property type="match status" value="1"/>
</dbReference>
<comment type="function">
    <text evidence="17">Catalyzes the dehydration of the S-form of NAD(P)HX at the expense of ADP, which is converted to AMP. Together with NAD(P)HX epimerase, which catalyzes the epimerization of the S- and R-forms, the enzyme allows the repair of both epimers of NAD(P)HX, a damaged form of NAD(P)H that is a result of enzymatic or heat-dependent hydration.</text>
</comment>
<dbReference type="SUPFAM" id="SSF53613">
    <property type="entry name" value="Ribokinase-like"/>
    <property type="match status" value="1"/>
</dbReference>
<comment type="function">
    <text evidence="14 19">Bifunctional enzyme that catalyzes the epimerization of the S- and R-forms of NAD(P)HX and the dehydration of the S-form of NAD(P)HX at the expense of ADP, which is converted to AMP. This allows the repair of both epimers of NAD(P)HX, a damaged form of NAD(P)H that is a result of enzymatic or heat-dependent hydration.</text>
</comment>
<evidence type="ECO:0000256" key="4">
    <source>
        <dbReference type="ARBA" id="ARBA00009524"/>
    </source>
</evidence>
<dbReference type="PANTHER" id="PTHR12592:SF0">
    <property type="entry name" value="ATP-DEPENDENT (S)-NAD(P)H-HYDRATE DEHYDRATASE"/>
    <property type="match status" value="1"/>
</dbReference>
<evidence type="ECO:0000256" key="1">
    <source>
        <dbReference type="ARBA" id="ARBA00000013"/>
    </source>
</evidence>
<evidence type="ECO:0000256" key="12">
    <source>
        <dbReference type="ARBA" id="ARBA00023239"/>
    </source>
</evidence>
<keyword evidence="8 17" id="KW-0521">NADP</keyword>
<evidence type="ECO:0000313" key="22">
    <source>
        <dbReference type="EMBL" id="PZR31041.1"/>
    </source>
</evidence>
<comment type="similarity">
    <text evidence="18">Belongs to the NnrE/AIBP family.</text>
</comment>
<evidence type="ECO:0000256" key="8">
    <source>
        <dbReference type="ARBA" id="ARBA00022857"/>
    </source>
</evidence>
<feature type="binding site" evidence="18">
    <location>
        <position position="148"/>
    </location>
    <ligand>
        <name>(6S)-NADPHX</name>
        <dbReference type="ChEBI" id="CHEBI:64076"/>
    </ligand>
</feature>
<dbReference type="PROSITE" id="PS51383">
    <property type="entry name" value="YJEF_C_3"/>
    <property type="match status" value="1"/>
</dbReference>
<comment type="catalytic activity">
    <reaction evidence="2 18 19">
        <text>(6R)-NADPHX = (6S)-NADPHX</text>
        <dbReference type="Rhea" id="RHEA:32227"/>
        <dbReference type="ChEBI" id="CHEBI:64076"/>
        <dbReference type="ChEBI" id="CHEBI:64077"/>
        <dbReference type="EC" id="5.1.99.6"/>
    </reaction>
</comment>
<dbReference type="GO" id="GO:0046496">
    <property type="term" value="P:nicotinamide nucleotide metabolic process"/>
    <property type="evidence" value="ECO:0007669"/>
    <property type="project" value="UniProtKB-UniRule"/>
</dbReference>
<evidence type="ECO:0000259" key="20">
    <source>
        <dbReference type="PROSITE" id="PS51383"/>
    </source>
</evidence>
<dbReference type="NCBIfam" id="TIGR00197">
    <property type="entry name" value="yjeF_nterm"/>
    <property type="match status" value="1"/>
</dbReference>
<evidence type="ECO:0000313" key="23">
    <source>
        <dbReference type="Proteomes" id="UP000249393"/>
    </source>
</evidence>
<dbReference type="GO" id="GO:0052855">
    <property type="term" value="F:ADP-dependent NAD(P)H-hydrate dehydratase activity"/>
    <property type="evidence" value="ECO:0007669"/>
    <property type="project" value="UniProtKB-UniRule"/>
</dbReference>